<dbReference type="Proteomes" id="UP001430356">
    <property type="component" value="Unassembled WGS sequence"/>
</dbReference>
<evidence type="ECO:0000313" key="3">
    <source>
        <dbReference type="Proteomes" id="UP001430356"/>
    </source>
</evidence>
<sequence length="1001" mass="106630">MRQSAAGRLVQTSAAHHPKRWASIGGRASPLGFSTPPDKHPRIKQAGTGVIAQHVPGTTRLRYTNQKGRTFTFSIPVGQLTHPPVVRRGAAAEGWHEIDTSFSDVGSLEEDMPTEVGERLAAASVAGDAGLVEMNQEELQALQRAFVQLCRDYVLMDTSGMKTSMMHSELNNGPDYELYDRKLRRRRHWLAIRHRYEDVRELLWPSDAAAATAAVGGAPSSSADAESEHAQADGPLPLPLLSVTDMMEALTWLEAASTFAIRKHRPFDTAAVADFAPLDLSREVRIVAACVSSAGPTGLFFHAEAGGGDEQRQAATDRVIALGALCANHHVPLSAAFTPRSALSSSPSGQPATAPAAAGVHGWLSCVPPLTRVKDAVRVMAVMHTHTQGSLAGAAGGAVRFSDADGVVVDTALLDALCRLASASLFSDASALENVDAGELCTLLRFATELQEQNGAFLRPPSRDEGDSGDVSGRRAVAVQRRSVLQHFTRLVLARCRRLLASHAGEPLTLLSGDAENIPIVELQAFADHNHPSVRVHEKIGRENAQGLRHARLQPSAATALAELLRRMESANTRWTTSAHRLGNDLLRHVAQKAVLGKSKLTLEDVTRALPLLAAAMRTTSEAQVKTTYARLFTAMSTTIGAALQQPQRPESILGLLEGLADCHYAPSSYKLLEMVMLRLMMRGDFSLEETGRCLTAMLAVVGPRGVSPSVQQAIAMRVVTAVEASPEAEVGPAVLTVLRALRFSSYPSFASLMCLVARSPVLGRSTAVWTPSEHTRFGVLLAAAAAALAETDVEPEMVATLSASAREQLLLGFSASVPLAFPGEDAAQECLTACAALQLTPTPAALSAWAHADRGARAVHSLCTPQLAVSTMEALEATGLAGSRWYDEYAAYVATALRQMQRGGGEAGALLEDDAETAARCLYLRHVADEVRALAAALMENEVRRLDSVLVSAPPSSSPVCTFQQRALERQAHEAAAEARLVRYCAALHHASTADVAAAA</sequence>
<evidence type="ECO:0000313" key="2">
    <source>
        <dbReference type="EMBL" id="KAK7200932.1"/>
    </source>
</evidence>
<evidence type="ECO:0000256" key="1">
    <source>
        <dbReference type="SAM" id="MobiDB-lite"/>
    </source>
</evidence>
<protein>
    <submittedName>
        <fullName evidence="2">Uncharacterized protein</fullName>
    </submittedName>
</protein>
<accession>A0AAW0F5A1</accession>
<organism evidence="2 3">
    <name type="scientific">Novymonas esmeraldas</name>
    <dbReference type="NCBI Taxonomy" id="1808958"/>
    <lineage>
        <taxon>Eukaryota</taxon>
        <taxon>Discoba</taxon>
        <taxon>Euglenozoa</taxon>
        <taxon>Kinetoplastea</taxon>
        <taxon>Metakinetoplastina</taxon>
        <taxon>Trypanosomatida</taxon>
        <taxon>Trypanosomatidae</taxon>
        <taxon>Novymonas</taxon>
    </lineage>
</organism>
<keyword evidence="3" id="KW-1185">Reference proteome</keyword>
<proteinExistence type="predicted"/>
<feature type="region of interest" description="Disordered" evidence="1">
    <location>
        <begin position="1"/>
        <end position="35"/>
    </location>
</feature>
<dbReference type="AlphaFoldDB" id="A0AAW0F5A1"/>
<dbReference type="EMBL" id="JAECZO010000009">
    <property type="protein sequence ID" value="KAK7200932.1"/>
    <property type="molecule type" value="Genomic_DNA"/>
</dbReference>
<name>A0AAW0F5A1_9TRYP</name>
<gene>
    <name evidence="2" type="ORF">NESM_000152100</name>
</gene>
<comment type="caution">
    <text evidence="2">The sequence shown here is derived from an EMBL/GenBank/DDBJ whole genome shotgun (WGS) entry which is preliminary data.</text>
</comment>
<reference evidence="2 3" key="1">
    <citation type="journal article" date="2021" name="MBio">
        <title>A New Model Trypanosomatid, Novymonas esmeraldas: Genomic Perception of Its 'Candidatus Pandoraea novymonadis' Endosymbiont.</title>
        <authorList>
            <person name="Zakharova A."/>
            <person name="Saura A."/>
            <person name="Butenko A."/>
            <person name="Podesvova L."/>
            <person name="Warmusova S."/>
            <person name="Kostygov A.Y."/>
            <person name="Nenarokova A."/>
            <person name="Lukes J."/>
            <person name="Opperdoes F.R."/>
            <person name="Yurchenko V."/>
        </authorList>
    </citation>
    <scope>NUCLEOTIDE SEQUENCE [LARGE SCALE GENOMIC DNA]</scope>
    <source>
        <strain evidence="2 3">E262AT.01</strain>
    </source>
</reference>